<gene>
    <name evidence="5" type="ORF">SK128_012325</name>
</gene>
<keyword evidence="3" id="KW-0808">Transferase</keyword>
<organism evidence="5 6">
    <name type="scientific">Halocaridina rubra</name>
    <name type="common">Hawaiian red shrimp</name>
    <dbReference type="NCBI Taxonomy" id="373956"/>
    <lineage>
        <taxon>Eukaryota</taxon>
        <taxon>Metazoa</taxon>
        <taxon>Ecdysozoa</taxon>
        <taxon>Arthropoda</taxon>
        <taxon>Crustacea</taxon>
        <taxon>Multicrustacea</taxon>
        <taxon>Malacostraca</taxon>
        <taxon>Eumalacostraca</taxon>
        <taxon>Eucarida</taxon>
        <taxon>Decapoda</taxon>
        <taxon>Pleocyemata</taxon>
        <taxon>Caridea</taxon>
        <taxon>Atyoidea</taxon>
        <taxon>Atyidae</taxon>
        <taxon>Halocaridina</taxon>
    </lineage>
</organism>
<accession>A0AAN8WI96</accession>
<dbReference type="PANTHER" id="PTHR44942:SF4">
    <property type="entry name" value="METHYLTRANSFERASE TYPE 11 DOMAIN-CONTAINING PROTEIN"/>
    <property type="match status" value="1"/>
</dbReference>
<evidence type="ECO:0000313" key="6">
    <source>
        <dbReference type="Proteomes" id="UP001381693"/>
    </source>
</evidence>
<evidence type="ECO:0000256" key="2">
    <source>
        <dbReference type="ARBA" id="ARBA00022603"/>
    </source>
</evidence>
<dbReference type="InterPro" id="IPR013216">
    <property type="entry name" value="Methyltransf_11"/>
</dbReference>
<protein>
    <recommendedName>
        <fullName evidence="4">Methyltransferase type 11 domain-containing protein</fullName>
    </recommendedName>
</protein>
<evidence type="ECO:0000256" key="1">
    <source>
        <dbReference type="ARBA" id="ARBA00008361"/>
    </source>
</evidence>
<dbReference type="SUPFAM" id="SSF53335">
    <property type="entry name" value="S-adenosyl-L-methionine-dependent methyltransferases"/>
    <property type="match status" value="1"/>
</dbReference>
<keyword evidence="2" id="KW-0489">Methyltransferase</keyword>
<dbReference type="AlphaFoldDB" id="A0AAN8WI96"/>
<dbReference type="Pfam" id="PF08241">
    <property type="entry name" value="Methyltransf_11"/>
    <property type="match status" value="1"/>
</dbReference>
<sequence>MANRFFEGAAHAAAYAKFRPLPPRGLINRIVSFLKEGYSGNLKAAADVGCGSGQSTQILAPHFLEVTGLDISEAQISQALKSASEKNVTFKVNGAETLPFSSSSLQLVTASQACHWFDLPKFYKEVDRVLVPGGILALYGYLFPRPVHPHLSEKLYEVIDH</sequence>
<feature type="non-terminal residue" evidence="5">
    <location>
        <position position="161"/>
    </location>
</feature>
<evidence type="ECO:0000313" key="5">
    <source>
        <dbReference type="EMBL" id="KAK7013614.1"/>
    </source>
</evidence>
<comment type="similarity">
    <text evidence="1">Belongs to the methyltransferase superfamily.</text>
</comment>
<evidence type="ECO:0000259" key="4">
    <source>
        <dbReference type="Pfam" id="PF08241"/>
    </source>
</evidence>
<dbReference type="GO" id="GO:0008757">
    <property type="term" value="F:S-adenosylmethionine-dependent methyltransferase activity"/>
    <property type="evidence" value="ECO:0007669"/>
    <property type="project" value="InterPro"/>
</dbReference>
<dbReference type="Proteomes" id="UP001381693">
    <property type="component" value="Unassembled WGS sequence"/>
</dbReference>
<name>A0AAN8WI96_HALRR</name>
<comment type="caution">
    <text evidence="5">The sequence shown here is derived from an EMBL/GenBank/DDBJ whole genome shotgun (WGS) entry which is preliminary data.</text>
</comment>
<reference evidence="5 6" key="1">
    <citation type="submission" date="2023-11" db="EMBL/GenBank/DDBJ databases">
        <title>Halocaridina rubra genome assembly.</title>
        <authorList>
            <person name="Smith C."/>
        </authorList>
    </citation>
    <scope>NUCLEOTIDE SEQUENCE [LARGE SCALE GENOMIC DNA]</scope>
    <source>
        <strain evidence="5">EP-1</strain>
        <tissue evidence="5">Whole</tissue>
    </source>
</reference>
<feature type="domain" description="Methyltransferase type 11" evidence="4">
    <location>
        <begin position="47"/>
        <end position="137"/>
    </location>
</feature>
<dbReference type="GO" id="GO:0032259">
    <property type="term" value="P:methylation"/>
    <property type="evidence" value="ECO:0007669"/>
    <property type="project" value="UniProtKB-KW"/>
</dbReference>
<keyword evidence="6" id="KW-1185">Reference proteome</keyword>
<dbReference type="Gene3D" id="3.40.50.150">
    <property type="entry name" value="Vaccinia Virus protein VP39"/>
    <property type="match status" value="1"/>
</dbReference>
<dbReference type="InterPro" id="IPR051052">
    <property type="entry name" value="Diverse_substrate_MTase"/>
</dbReference>
<dbReference type="PANTHER" id="PTHR44942">
    <property type="entry name" value="METHYLTRANSF_11 DOMAIN-CONTAINING PROTEIN"/>
    <property type="match status" value="1"/>
</dbReference>
<dbReference type="EMBL" id="JAXCGZ010023321">
    <property type="protein sequence ID" value="KAK7013614.1"/>
    <property type="molecule type" value="Genomic_DNA"/>
</dbReference>
<dbReference type="CDD" id="cd02440">
    <property type="entry name" value="AdoMet_MTases"/>
    <property type="match status" value="1"/>
</dbReference>
<evidence type="ECO:0000256" key="3">
    <source>
        <dbReference type="ARBA" id="ARBA00022679"/>
    </source>
</evidence>
<dbReference type="InterPro" id="IPR029063">
    <property type="entry name" value="SAM-dependent_MTases_sf"/>
</dbReference>
<proteinExistence type="inferred from homology"/>